<organism evidence="1">
    <name type="scientific">Eucalyptus grandis</name>
    <name type="common">Flooded gum</name>
    <dbReference type="NCBI Taxonomy" id="71139"/>
    <lineage>
        <taxon>Eukaryota</taxon>
        <taxon>Viridiplantae</taxon>
        <taxon>Streptophyta</taxon>
        <taxon>Embryophyta</taxon>
        <taxon>Tracheophyta</taxon>
        <taxon>Spermatophyta</taxon>
        <taxon>Magnoliopsida</taxon>
        <taxon>eudicotyledons</taxon>
        <taxon>Gunneridae</taxon>
        <taxon>Pentapetalae</taxon>
        <taxon>rosids</taxon>
        <taxon>malvids</taxon>
        <taxon>Myrtales</taxon>
        <taxon>Myrtaceae</taxon>
        <taxon>Myrtoideae</taxon>
        <taxon>Eucalypteae</taxon>
        <taxon>Eucalyptus</taxon>
    </lineage>
</organism>
<evidence type="ECO:0000313" key="1">
    <source>
        <dbReference type="EMBL" id="KCW78485.1"/>
    </source>
</evidence>
<protein>
    <submittedName>
        <fullName evidence="1">Uncharacterized protein</fullName>
    </submittedName>
</protein>
<proteinExistence type="predicted"/>
<name>A0A059CKQ0_EUCGR</name>
<dbReference type="EMBL" id="KK198756">
    <property type="protein sequence ID" value="KCW78485.1"/>
    <property type="molecule type" value="Genomic_DNA"/>
</dbReference>
<dbReference type="Gramene" id="KCW78485">
    <property type="protein sequence ID" value="KCW78485"/>
    <property type="gene ID" value="EUGRSUZ_D02627"/>
</dbReference>
<accession>A0A059CKQ0</accession>
<dbReference type="InParanoid" id="A0A059CKQ0"/>
<sequence length="66" mass="7527">MSSPVMTAIEKSVLAIRCHRGNGAQNTKLVFQNPKKGRARKLQTEVSETYYVQGLEKQLNEIFMEK</sequence>
<gene>
    <name evidence="1" type="ORF">EUGRSUZ_D02627</name>
</gene>
<reference evidence="1" key="1">
    <citation type="submission" date="2013-07" db="EMBL/GenBank/DDBJ databases">
        <title>The genome of Eucalyptus grandis.</title>
        <authorList>
            <person name="Schmutz J."/>
            <person name="Hayes R."/>
            <person name="Myburg A."/>
            <person name="Tuskan G."/>
            <person name="Grattapaglia D."/>
            <person name="Rokhsar D.S."/>
        </authorList>
    </citation>
    <scope>NUCLEOTIDE SEQUENCE</scope>
    <source>
        <tissue evidence="1">Leaf extractions</tissue>
    </source>
</reference>
<dbReference type="AlphaFoldDB" id="A0A059CKQ0"/>